<dbReference type="InterPro" id="IPR025669">
    <property type="entry name" value="AAA_dom"/>
</dbReference>
<dbReference type="SUPFAM" id="SSF52540">
    <property type="entry name" value="P-loop containing nucleoside triphosphate hydrolases"/>
    <property type="match status" value="1"/>
</dbReference>
<sequence length="287" mass="32849">MDKRGSVISFLNMKGGVGKTTLCKEMALFLSEFGEDKKKILVIDIDPQSNCTQSFFEKYNIMQIDDSLFEKDKLPSISKVFSSSVTRQSNLDEVIIKLTDTLHLLPGDLDTVFMERETSTGAAEQKLLNFILENKLKEKYDYIFIDCPPTYSFYTVSALLSSDYYFVPVKPDAYSVLGLDLLERVVRELKNGYRIFFQQKPITNLGVIFTMVGGTSIQGFRRNIDSIKKSFADKDIYFFRNEFRKIDRLATGKLSTFIVDRDDSLLLDDVRSICMEFEERVVGLGES</sequence>
<keyword evidence="3" id="KW-1185">Reference proteome</keyword>
<accession>A0A5D0CPZ8</accession>
<dbReference type="EMBL" id="VSDO01000004">
    <property type="protein sequence ID" value="TYA11245.1"/>
    <property type="molecule type" value="Genomic_DNA"/>
</dbReference>
<dbReference type="PANTHER" id="PTHR13696:SF99">
    <property type="entry name" value="COBYRINIC ACID AC-DIAMIDE SYNTHASE"/>
    <property type="match status" value="1"/>
</dbReference>
<dbReference type="Pfam" id="PF13614">
    <property type="entry name" value="AAA_31"/>
    <property type="match status" value="1"/>
</dbReference>
<evidence type="ECO:0000259" key="1">
    <source>
        <dbReference type="Pfam" id="PF13614"/>
    </source>
</evidence>
<dbReference type="AlphaFoldDB" id="A0A5D0CPZ8"/>
<dbReference type="Gene3D" id="3.40.50.300">
    <property type="entry name" value="P-loop containing nucleotide triphosphate hydrolases"/>
    <property type="match status" value="1"/>
</dbReference>
<dbReference type="InterPro" id="IPR050678">
    <property type="entry name" value="DNA_Partitioning_ATPase"/>
</dbReference>
<dbReference type="InterPro" id="IPR027417">
    <property type="entry name" value="P-loop_NTPase"/>
</dbReference>
<dbReference type="RefSeq" id="WP_148454879.1">
    <property type="nucleotide sequence ID" value="NZ_VSDO01000004.1"/>
</dbReference>
<dbReference type="Proteomes" id="UP000325218">
    <property type="component" value="Unassembled WGS sequence"/>
</dbReference>
<evidence type="ECO:0000313" key="2">
    <source>
        <dbReference type="EMBL" id="TYA11245.1"/>
    </source>
</evidence>
<evidence type="ECO:0000313" key="3">
    <source>
        <dbReference type="Proteomes" id="UP000325218"/>
    </source>
</evidence>
<comment type="caution">
    <text evidence="2">The sequence shown here is derived from an EMBL/GenBank/DDBJ whole genome shotgun (WGS) entry which is preliminary data.</text>
</comment>
<gene>
    <name evidence="2" type="ORF">FRY98_18935</name>
</gene>
<feature type="domain" description="AAA" evidence="1">
    <location>
        <begin position="6"/>
        <end position="192"/>
    </location>
</feature>
<dbReference type="CDD" id="cd02042">
    <property type="entry name" value="ParAB_family"/>
    <property type="match status" value="1"/>
</dbReference>
<protein>
    <submittedName>
        <fullName evidence="2">AAA family ATPase</fullName>
    </submittedName>
</protein>
<dbReference type="OrthoDB" id="9791162at2"/>
<dbReference type="PANTHER" id="PTHR13696">
    <property type="entry name" value="P-LOOP CONTAINING NUCLEOSIDE TRIPHOSPHATE HYDROLASE"/>
    <property type="match status" value="1"/>
</dbReference>
<name>A0A5D0CPZ8_9BACL</name>
<proteinExistence type="predicted"/>
<reference evidence="2 3" key="1">
    <citation type="submission" date="2019-08" db="EMBL/GenBank/DDBJ databases">
        <title>Genome sequencing of Paenibacillus faecis DSM 23593(T).</title>
        <authorList>
            <person name="Kook J.-K."/>
            <person name="Park S.-N."/>
            <person name="Lim Y.K."/>
        </authorList>
    </citation>
    <scope>NUCLEOTIDE SEQUENCE [LARGE SCALE GENOMIC DNA]</scope>
    <source>
        <strain evidence="2 3">DSM 23593</strain>
    </source>
</reference>
<organism evidence="2 3">
    <name type="scientific">Paenibacillus faecis</name>
    <dbReference type="NCBI Taxonomy" id="862114"/>
    <lineage>
        <taxon>Bacteria</taxon>
        <taxon>Bacillati</taxon>
        <taxon>Bacillota</taxon>
        <taxon>Bacilli</taxon>
        <taxon>Bacillales</taxon>
        <taxon>Paenibacillaceae</taxon>
        <taxon>Paenibacillus</taxon>
    </lineage>
</organism>